<name>A0A1F7X8Q9_9BACT</name>
<evidence type="ECO:0000259" key="6">
    <source>
        <dbReference type="PROSITE" id="PS50280"/>
    </source>
</evidence>
<dbReference type="InterPro" id="IPR046341">
    <property type="entry name" value="SET_dom_sf"/>
</dbReference>
<gene>
    <name evidence="8" type="ORF">A2Z22_00870</name>
</gene>
<dbReference type="InterPro" id="IPR003616">
    <property type="entry name" value="Post-SET_dom"/>
</dbReference>
<dbReference type="InterPro" id="IPR050777">
    <property type="entry name" value="SET2_Histone-Lys_MeTrsfase"/>
</dbReference>
<comment type="caution">
    <text evidence="8">The sequence shown here is derived from an EMBL/GenBank/DDBJ whole genome shotgun (WGS) entry which is preliminary data.</text>
</comment>
<feature type="domain" description="SET" evidence="6">
    <location>
        <begin position="2"/>
        <end position="106"/>
    </location>
</feature>
<comment type="subcellular location">
    <subcellularLocation>
        <location evidence="1">Chromosome</location>
    </subcellularLocation>
</comment>
<dbReference type="PROSITE" id="PS50280">
    <property type="entry name" value="SET"/>
    <property type="match status" value="1"/>
</dbReference>
<keyword evidence="4" id="KW-0808">Transferase</keyword>
<keyword evidence="3" id="KW-0489">Methyltransferase</keyword>
<dbReference type="Gene3D" id="2.170.270.10">
    <property type="entry name" value="SET domain"/>
    <property type="match status" value="1"/>
</dbReference>
<evidence type="ECO:0000256" key="2">
    <source>
        <dbReference type="ARBA" id="ARBA00022454"/>
    </source>
</evidence>
<proteinExistence type="predicted"/>
<sequence>MNNVKVKTSKIQGKGVYATKGFKTGDIVLEIDDSRVVDDESQLSEYQKGFEADWLASGKIVLMQSPEKFINHSCNSSTYVKTINGIRKVIAMRSIKKGEEITYDYSINGYNDGTFNCNCGSLNCRGVYQGNFFKLPRDLQIRYLPYLEDWFIKEHQEDVEKLKTG</sequence>
<feature type="domain" description="Post-SET" evidence="7">
    <location>
        <begin position="113"/>
        <end position="129"/>
    </location>
</feature>
<dbReference type="Proteomes" id="UP000177053">
    <property type="component" value="Unassembled WGS sequence"/>
</dbReference>
<evidence type="ECO:0000256" key="4">
    <source>
        <dbReference type="ARBA" id="ARBA00022679"/>
    </source>
</evidence>
<dbReference type="EMBL" id="MGFS01000017">
    <property type="protein sequence ID" value="OGM11417.1"/>
    <property type="molecule type" value="Genomic_DNA"/>
</dbReference>
<evidence type="ECO:0000256" key="1">
    <source>
        <dbReference type="ARBA" id="ARBA00004286"/>
    </source>
</evidence>
<protein>
    <recommendedName>
        <fullName evidence="10">SET domain-containing protein</fullName>
    </recommendedName>
</protein>
<accession>A0A1F7X8Q9</accession>
<evidence type="ECO:0008006" key="10">
    <source>
        <dbReference type="Google" id="ProtNLM"/>
    </source>
</evidence>
<dbReference type="PANTHER" id="PTHR22884">
    <property type="entry name" value="SET DOMAIN PROTEINS"/>
    <property type="match status" value="1"/>
</dbReference>
<evidence type="ECO:0000256" key="3">
    <source>
        <dbReference type="ARBA" id="ARBA00022603"/>
    </source>
</evidence>
<keyword evidence="2" id="KW-0158">Chromosome</keyword>
<dbReference type="SMART" id="SM00317">
    <property type="entry name" value="SET"/>
    <property type="match status" value="1"/>
</dbReference>
<evidence type="ECO:0000313" key="9">
    <source>
        <dbReference type="Proteomes" id="UP000177053"/>
    </source>
</evidence>
<dbReference type="PROSITE" id="PS50868">
    <property type="entry name" value="POST_SET"/>
    <property type="match status" value="1"/>
</dbReference>
<dbReference type="GO" id="GO:0008168">
    <property type="term" value="F:methyltransferase activity"/>
    <property type="evidence" value="ECO:0007669"/>
    <property type="project" value="UniProtKB-KW"/>
</dbReference>
<dbReference type="GO" id="GO:0005694">
    <property type="term" value="C:chromosome"/>
    <property type="evidence" value="ECO:0007669"/>
    <property type="project" value="UniProtKB-SubCell"/>
</dbReference>
<reference evidence="8 9" key="1">
    <citation type="journal article" date="2016" name="Nat. Commun.">
        <title>Thousands of microbial genomes shed light on interconnected biogeochemical processes in an aquifer system.</title>
        <authorList>
            <person name="Anantharaman K."/>
            <person name="Brown C.T."/>
            <person name="Hug L.A."/>
            <person name="Sharon I."/>
            <person name="Castelle C.J."/>
            <person name="Probst A.J."/>
            <person name="Thomas B.C."/>
            <person name="Singh A."/>
            <person name="Wilkins M.J."/>
            <person name="Karaoz U."/>
            <person name="Brodie E.L."/>
            <person name="Williams K.H."/>
            <person name="Hubbard S.S."/>
            <person name="Banfield J.F."/>
        </authorList>
    </citation>
    <scope>NUCLEOTIDE SEQUENCE [LARGE SCALE GENOMIC DNA]</scope>
</reference>
<dbReference type="AlphaFoldDB" id="A0A1F7X8Q9"/>
<dbReference type="SUPFAM" id="SSF82199">
    <property type="entry name" value="SET domain"/>
    <property type="match status" value="1"/>
</dbReference>
<dbReference type="InterPro" id="IPR001214">
    <property type="entry name" value="SET_dom"/>
</dbReference>
<dbReference type="Pfam" id="PF00856">
    <property type="entry name" value="SET"/>
    <property type="match status" value="1"/>
</dbReference>
<evidence type="ECO:0000259" key="7">
    <source>
        <dbReference type="PROSITE" id="PS50868"/>
    </source>
</evidence>
<organism evidence="8 9">
    <name type="scientific">Candidatus Woesebacteria bacterium RBG_16_34_12</name>
    <dbReference type="NCBI Taxonomy" id="1802480"/>
    <lineage>
        <taxon>Bacteria</taxon>
        <taxon>Candidatus Woeseibacteriota</taxon>
    </lineage>
</organism>
<evidence type="ECO:0000313" key="8">
    <source>
        <dbReference type="EMBL" id="OGM11417.1"/>
    </source>
</evidence>
<evidence type="ECO:0000256" key="5">
    <source>
        <dbReference type="ARBA" id="ARBA00022691"/>
    </source>
</evidence>
<keyword evidence="5" id="KW-0949">S-adenosyl-L-methionine</keyword>
<dbReference type="GO" id="GO:0032259">
    <property type="term" value="P:methylation"/>
    <property type="evidence" value="ECO:0007669"/>
    <property type="project" value="UniProtKB-KW"/>
</dbReference>